<name>A0ABU2K7F2_9ACTN</name>
<evidence type="ECO:0000313" key="2">
    <source>
        <dbReference type="Proteomes" id="UP001183222"/>
    </source>
</evidence>
<organism evidence="1 2">
    <name type="scientific">Blastococcus goldschmidtiae</name>
    <dbReference type="NCBI Taxonomy" id="3075546"/>
    <lineage>
        <taxon>Bacteria</taxon>
        <taxon>Bacillati</taxon>
        <taxon>Actinomycetota</taxon>
        <taxon>Actinomycetes</taxon>
        <taxon>Geodermatophilales</taxon>
        <taxon>Geodermatophilaceae</taxon>
        <taxon>Blastococcus</taxon>
    </lineage>
</organism>
<sequence length="443" mass="48255">MTGVPPEKAVASFDSASAFLTALARALDGRDFPYLGQSRFKVPLVRASALLPLGLRRRVYAFVSGREGVPPDRLDQVDLEQVAEWITVHYPSRRYPAVLLGSSNGALSHLAAAAGLPWLPQTLLVPVRRPGADPRDVAAALEFGARHAPALLERNPTIELHHMHDSNQDALSASQMAYFRVKWHVLPRAYQALLTERLEPGAPVIIVRDRSSWPVTRVGSRHVFQYGAQGGMSAEEYAAEPAAPGTDEAAAEAEWGFAEALGDDIRGWARRNGHPVVEVSYGHPQDPAAGVADIFRDWLRQRGQPAQRLLVSSFIVHDPWRTLTTASVPFWTFFPVRSAAADLAEYLDRATYEDVDILLFSNGVPSRGQVDARSWEALAARARRRGRLLGVDADAFPADFTAFVRYTSALRSLPTAAASWSPLGVADILTGLGAAPRVAVARP</sequence>
<keyword evidence="2" id="KW-1185">Reference proteome</keyword>
<dbReference type="RefSeq" id="WP_311344931.1">
    <property type="nucleotide sequence ID" value="NZ_JAVREI010000005.1"/>
</dbReference>
<dbReference type="EMBL" id="JAVREI010000005">
    <property type="protein sequence ID" value="MDT0276110.1"/>
    <property type="molecule type" value="Genomic_DNA"/>
</dbReference>
<gene>
    <name evidence="1" type="ORF">RM425_09380</name>
</gene>
<reference evidence="2" key="1">
    <citation type="submission" date="2023-07" db="EMBL/GenBank/DDBJ databases">
        <title>30 novel species of actinomycetes from the DSMZ collection.</title>
        <authorList>
            <person name="Nouioui I."/>
        </authorList>
    </citation>
    <scope>NUCLEOTIDE SEQUENCE [LARGE SCALE GENOMIC DNA]</scope>
    <source>
        <strain evidence="2">DSM 46792</strain>
    </source>
</reference>
<evidence type="ECO:0000313" key="1">
    <source>
        <dbReference type="EMBL" id="MDT0276110.1"/>
    </source>
</evidence>
<dbReference type="Proteomes" id="UP001183222">
    <property type="component" value="Unassembled WGS sequence"/>
</dbReference>
<comment type="caution">
    <text evidence="1">The sequence shown here is derived from an EMBL/GenBank/DDBJ whole genome shotgun (WGS) entry which is preliminary data.</text>
</comment>
<accession>A0ABU2K7F2</accession>
<proteinExistence type="predicted"/>
<protein>
    <submittedName>
        <fullName evidence="1">Uncharacterized protein</fullName>
    </submittedName>
</protein>